<dbReference type="NCBIfam" id="TIGR02595">
    <property type="entry name" value="PEP_CTERM"/>
    <property type="match status" value="1"/>
</dbReference>
<keyword evidence="1" id="KW-1133">Transmembrane helix</keyword>
<evidence type="ECO:0000313" key="4">
    <source>
        <dbReference type="RefSeq" id="WP_028311193.1"/>
    </source>
</evidence>
<evidence type="ECO:0000313" key="3">
    <source>
        <dbReference type="Proteomes" id="UP000675920"/>
    </source>
</evidence>
<reference evidence="4" key="2">
    <citation type="journal article" date="2018" name="Environ. Microbiol.">
        <title>Both widespread PEP-CTERM proteins and exopolysaccharides are required for floc formation of Zoogloea resiniphila and other activated sludge bacteria.</title>
        <authorList>
            <person name="Gao N."/>
            <person name="Xia M."/>
            <person name="Dai J."/>
            <person name="Yu D."/>
            <person name="An W."/>
            <person name="Li S."/>
            <person name="Liu S."/>
            <person name="He P."/>
            <person name="Zhang L."/>
            <person name="Wu Z."/>
            <person name="Bi X."/>
            <person name="Chen S."/>
            <person name="Haft D.H."/>
            <person name="Qiu D."/>
        </authorList>
    </citation>
    <scope>NUCLEOTIDE SEQUENCE</scope>
</reference>
<reference evidence="4" key="1">
    <citation type="journal article" date="2006" name="BMC Biol.">
        <title>Exopolysaccharide-associated protein sorting in environmental organisms: the PEP-CTERM/EpsH system. Application of a novel phylogenetic profiling heuristic.</title>
        <authorList>
            <person name="Haft D.H."/>
            <person name="Paulsen I.T."/>
            <person name="Ward N."/>
            <person name="Selengut J.D."/>
        </authorList>
    </citation>
    <scope>NUCLEOTIDE SEQUENCE</scope>
</reference>
<evidence type="ECO:0000256" key="2">
    <source>
        <dbReference type="SAM" id="SignalP"/>
    </source>
</evidence>
<dbReference type="RefSeq" id="WP_028311193.1">
    <property type="nucleotide sequence ID" value="NZ_AXWS01000008.1"/>
</dbReference>
<reference evidence="4" key="3">
    <citation type="submission" date="2025-08" db="UniProtKB">
        <authorList>
            <consortium name="RefSeq"/>
        </authorList>
    </citation>
    <scope>IDENTIFICATION</scope>
</reference>
<proteinExistence type="predicted"/>
<evidence type="ECO:0000256" key="1">
    <source>
        <dbReference type="SAM" id="Phobius"/>
    </source>
</evidence>
<dbReference type="Proteomes" id="UP000675920">
    <property type="component" value="Unplaced"/>
</dbReference>
<keyword evidence="1" id="KW-0472">Membrane</keyword>
<accession>A0A8B6X451</accession>
<keyword evidence="2" id="KW-0732">Signal</keyword>
<keyword evidence="3" id="KW-1185">Reference proteome</keyword>
<organism evidence="3 4">
    <name type="scientific">Derxia gummosa DSM 723</name>
    <dbReference type="NCBI Taxonomy" id="1121388"/>
    <lineage>
        <taxon>Bacteria</taxon>
        <taxon>Pseudomonadati</taxon>
        <taxon>Pseudomonadota</taxon>
        <taxon>Betaproteobacteria</taxon>
        <taxon>Burkholderiales</taxon>
        <taxon>Alcaligenaceae</taxon>
        <taxon>Derxia</taxon>
    </lineage>
</organism>
<protein>
    <submittedName>
        <fullName evidence="4">PEP-CTERM sorting domain-containing protein</fullName>
    </submittedName>
</protein>
<keyword evidence="1" id="KW-0812">Transmembrane</keyword>
<dbReference type="InterPro" id="IPR013424">
    <property type="entry name" value="Ice-binding_C"/>
</dbReference>
<sequence length="286" mass="27724">MPSTTSLRAVALLTLGLAGLPAHASLPADPLYAFGADDYGLGNVFTRLGGSSSAVGDGSLAFNGGLTWGGGNFYAIGNDSLGNSWLTSFGAGAPSSISTPIALGSGFTGGLAASTGGLYAIGFDGVGASTLYSVGAGGASAVGSLGAGYYSGLTWGGGAFYAIGSDDLGIARRVTRIDLGGGTPTATTLFDLGDGSLAFNGGLAWDAAHGRFLVIGNDGVGPSALYSFAGSGAASLANLGGIGNGFYNAGLALAAPVPEPGALLLVLAGLPAVAFAVSRRRARREG</sequence>
<feature type="signal peptide" evidence="2">
    <location>
        <begin position="1"/>
        <end position="24"/>
    </location>
</feature>
<name>A0A8B6X451_9BURK</name>
<feature type="transmembrane region" description="Helical" evidence="1">
    <location>
        <begin position="261"/>
        <end position="278"/>
    </location>
</feature>
<dbReference type="AlphaFoldDB" id="A0A8B6X451"/>
<feature type="chain" id="PRO_5034900896" evidence="2">
    <location>
        <begin position="25"/>
        <end position="286"/>
    </location>
</feature>